<feature type="domain" description="Bacterial sugar transferase" evidence="2">
    <location>
        <begin position="286"/>
        <end position="464"/>
    </location>
</feature>
<feature type="transmembrane region" description="Helical" evidence="1">
    <location>
        <begin position="91"/>
        <end position="108"/>
    </location>
</feature>
<dbReference type="KEGG" id="haer:DU502_05705"/>
<dbReference type="Pfam" id="PF02397">
    <property type="entry name" value="Bac_transf"/>
    <property type="match status" value="1"/>
</dbReference>
<keyword evidence="1" id="KW-0472">Membrane</keyword>
<dbReference type="Proteomes" id="UP000277326">
    <property type="component" value="Unassembled WGS sequence"/>
</dbReference>
<evidence type="ECO:0000313" key="6">
    <source>
        <dbReference type="Proteomes" id="UP000282007"/>
    </source>
</evidence>
<evidence type="ECO:0000256" key="1">
    <source>
        <dbReference type="SAM" id="Phobius"/>
    </source>
</evidence>
<evidence type="ECO:0000313" key="4">
    <source>
        <dbReference type="EMBL" id="RMB13896.1"/>
    </source>
</evidence>
<name>A0A3M0D4L0_9EURY</name>
<dbReference type="InterPro" id="IPR003362">
    <property type="entry name" value="Bact_transf"/>
</dbReference>
<dbReference type="OrthoDB" id="340745at2157"/>
<keyword evidence="4" id="KW-0808">Transferase</keyword>
<feature type="transmembrane region" description="Helical" evidence="1">
    <location>
        <begin position="114"/>
        <end position="133"/>
    </location>
</feature>
<keyword evidence="1" id="KW-1133">Transmembrane helix</keyword>
<dbReference type="PANTHER" id="PTHR30576:SF0">
    <property type="entry name" value="UNDECAPRENYL-PHOSPHATE N-ACETYLGALACTOSAMINYL 1-PHOSPHATE TRANSFERASE-RELATED"/>
    <property type="match status" value="1"/>
</dbReference>
<reference evidence="4 5" key="1">
    <citation type="journal article" date="2015" name="Stand. Genomic Sci.">
        <title>Genomic Encyclopedia of Bacterial and Archaeal Type Strains, Phase III: the genomes of soil and plant-associated and newly described type strains.</title>
        <authorList>
            <person name="Whitman W.B."/>
            <person name="Woyke T."/>
            <person name="Klenk H.P."/>
            <person name="Zhou Y."/>
            <person name="Lilburn T.G."/>
            <person name="Beck B.J."/>
            <person name="De Vos P."/>
            <person name="Vandamme P."/>
            <person name="Eisen J.A."/>
            <person name="Garrity G."/>
            <person name="Hugenholtz P."/>
            <person name="Kyrpides N.C."/>
        </authorList>
    </citation>
    <scope>NUCLEOTIDE SEQUENCE [LARGE SCALE GENOMIC DNA]</scope>
    <source>
        <strain evidence="4 5">CGMCC 1.10124</strain>
    </source>
</reference>
<dbReference type="EMBL" id="CP034145">
    <property type="protein sequence ID" value="AZH27161.1"/>
    <property type="molecule type" value="Genomic_DNA"/>
</dbReference>
<organism evidence="4 5">
    <name type="scientific">Haloplanus aerogenes</name>
    <dbReference type="NCBI Taxonomy" id="660522"/>
    <lineage>
        <taxon>Archaea</taxon>
        <taxon>Methanobacteriati</taxon>
        <taxon>Methanobacteriota</taxon>
        <taxon>Stenosarchaea group</taxon>
        <taxon>Halobacteria</taxon>
        <taxon>Halobacteriales</taxon>
        <taxon>Haloferacaceae</taxon>
        <taxon>Haloplanus</taxon>
    </lineage>
</organism>
<reference evidence="3 6" key="2">
    <citation type="submission" date="2018-07" db="EMBL/GenBank/DDBJ databases">
        <title>Genome sequences of Haloplanus aerogenes JCM 16430T.</title>
        <authorList>
            <person name="Kim Y.B."/>
            <person name="Roh S.W."/>
        </authorList>
    </citation>
    <scope>NUCLEOTIDE SEQUENCE [LARGE SCALE GENOMIC DNA]</scope>
    <source>
        <strain evidence="3 6">JCM 16430</strain>
    </source>
</reference>
<accession>A0A3M0D4L0</accession>
<protein>
    <submittedName>
        <fullName evidence="4">Lipopolysaccharide/colanic/teichoic acid biosynthesis glycosyltransferase</fullName>
    </submittedName>
    <submittedName>
        <fullName evidence="3">Sugar transferase</fullName>
    </submittedName>
</protein>
<keyword evidence="1" id="KW-0812">Transmembrane</keyword>
<evidence type="ECO:0000313" key="5">
    <source>
        <dbReference type="Proteomes" id="UP000277326"/>
    </source>
</evidence>
<dbReference type="EMBL" id="REFS01000004">
    <property type="protein sequence ID" value="RMB13896.1"/>
    <property type="molecule type" value="Genomic_DNA"/>
</dbReference>
<dbReference type="PANTHER" id="PTHR30576">
    <property type="entry name" value="COLANIC BIOSYNTHESIS UDP-GLUCOSE LIPID CARRIER TRANSFERASE"/>
    <property type="match status" value="1"/>
</dbReference>
<evidence type="ECO:0000313" key="3">
    <source>
        <dbReference type="EMBL" id="AZH27161.1"/>
    </source>
</evidence>
<sequence length="472" mass="52582">MLSGWRYRLVSGMGAVALAVGSVSVANHPVVQQLAVMVPVFNRLPATTLSNGDLSLALATMLFVVLAALVPLFKPRPRRVLDTIMLVEQRVFLAAVALAAIGYFDYTYRLPRTTLVLATLTMGVLFPVWFVVIRRSPRIDPERTVVVGDDPGTIEDVIRETNVPIEGYISSFASRFRRPLHEGGTAIATPDGGTVSVASVPEQECLGGLARLEDVLIERDIDTVVFAFEYPDQEEFFGSLDTCHRMGVNAKVHHRHADTVLTTGLETGELVDIDVEPWDWQSHVLKRAFDIAFALAGLLVLGPVMLLIALAIKLDDGGPVFYAQQRTAEFGDTFTVYKFRTMVPEGESATPLDDEENDRITRVGRILRKTHLDEVPQLLTILSGQMSVVGPRAVWVDEEVEIESEVSSWCQRWFVKPGLTGLAQINGVTSTDPDEKLRYDVAYIRNQSFWFDVRIVIRQLWMVFVDAIRLLR</sequence>
<proteinExistence type="predicted"/>
<dbReference type="GO" id="GO:0016780">
    <property type="term" value="F:phosphotransferase activity, for other substituted phosphate groups"/>
    <property type="evidence" value="ECO:0007669"/>
    <property type="project" value="TreeGrafter"/>
</dbReference>
<keyword evidence="6" id="KW-1185">Reference proteome</keyword>
<dbReference type="Proteomes" id="UP000282007">
    <property type="component" value="Chromosome"/>
</dbReference>
<evidence type="ECO:0000259" key="2">
    <source>
        <dbReference type="Pfam" id="PF02397"/>
    </source>
</evidence>
<gene>
    <name evidence="4" type="ORF">ATH50_2339</name>
    <name evidence="3" type="ORF">DU502_05705</name>
</gene>
<dbReference type="AlphaFoldDB" id="A0A3M0D4L0"/>
<reference evidence="4" key="3">
    <citation type="submission" date="2018-10" db="EMBL/GenBank/DDBJ databases">
        <authorList>
            <person name="Whitman W."/>
            <person name="Huntemann M."/>
            <person name="Clum A."/>
            <person name="Pillay M."/>
            <person name="Palaniappan K."/>
            <person name="Varghese N."/>
            <person name="Mikhailova N."/>
            <person name="Stamatis D."/>
            <person name="Reddy T."/>
            <person name="Daum C."/>
            <person name="Shapiro N."/>
            <person name="Ivanova N."/>
            <person name="Kyrpides N."/>
            <person name="Woyke T."/>
        </authorList>
    </citation>
    <scope>NUCLEOTIDE SEQUENCE</scope>
    <source>
        <strain evidence="4">CGMCC 1.10124</strain>
    </source>
</reference>
<feature type="transmembrane region" description="Helical" evidence="1">
    <location>
        <begin position="49"/>
        <end position="70"/>
    </location>
</feature>
<feature type="transmembrane region" description="Helical" evidence="1">
    <location>
        <begin position="291"/>
        <end position="312"/>
    </location>
</feature>